<dbReference type="InterPro" id="IPR039859">
    <property type="entry name" value="PFA4/ZDH16/20/ERF2-like"/>
</dbReference>
<comment type="catalytic activity">
    <reaction evidence="8">
        <text>L-cysteinyl-[protein] + hexadecanoyl-CoA = S-hexadecanoyl-L-cysteinyl-[protein] + CoA</text>
        <dbReference type="Rhea" id="RHEA:36683"/>
        <dbReference type="Rhea" id="RHEA-COMP:10131"/>
        <dbReference type="Rhea" id="RHEA-COMP:11032"/>
        <dbReference type="ChEBI" id="CHEBI:29950"/>
        <dbReference type="ChEBI" id="CHEBI:57287"/>
        <dbReference type="ChEBI" id="CHEBI:57379"/>
        <dbReference type="ChEBI" id="CHEBI:74151"/>
        <dbReference type="EC" id="2.3.1.225"/>
    </reaction>
</comment>
<evidence type="ECO:0000256" key="3">
    <source>
        <dbReference type="ARBA" id="ARBA00022692"/>
    </source>
</evidence>
<evidence type="ECO:0000256" key="1">
    <source>
        <dbReference type="ARBA" id="ARBA00004141"/>
    </source>
</evidence>
<dbReference type="EMBL" id="BPLF01000004">
    <property type="protein sequence ID" value="GIX65251.1"/>
    <property type="molecule type" value="Genomic_DNA"/>
</dbReference>
<keyword evidence="4 8" id="KW-1133">Transmembrane helix</keyword>
<dbReference type="PROSITE" id="PS50216">
    <property type="entry name" value="DHHC"/>
    <property type="match status" value="1"/>
</dbReference>
<dbReference type="Proteomes" id="UP001497744">
    <property type="component" value="Unassembled WGS sequence"/>
</dbReference>
<keyword evidence="11" id="KW-1185">Reference proteome</keyword>
<dbReference type="RefSeq" id="XP_067717320.1">
    <property type="nucleotide sequence ID" value="XM_067861219.1"/>
</dbReference>
<dbReference type="GO" id="GO:0005794">
    <property type="term" value="C:Golgi apparatus"/>
    <property type="evidence" value="ECO:0007669"/>
    <property type="project" value="TreeGrafter"/>
</dbReference>
<evidence type="ECO:0000256" key="2">
    <source>
        <dbReference type="ARBA" id="ARBA00022679"/>
    </source>
</evidence>
<comment type="domain">
    <text evidence="8">The DHHC domain is required for palmitoyltransferase activity.</text>
</comment>
<keyword evidence="2 8" id="KW-0808">Transferase</keyword>
<dbReference type="GO" id="GO:0006612">
    <property type="term" value="P:protein targeting to membrane"/>
    <property type="evidence" value="ECO:0007669"/>
    <property type="project" value="TreeGrafter"/>
</dbReference>
<dbReference type="Pfam" id="PF01529">
    <property type="entry name" value="DHHC"/>
    <property type="match status" value="1"/>
</dbReference>
<reference evidence="10 11" key="1">
    <citation type="submission" date="2021-06" db="EMBL/GenBank/DDBJ databases">
        <title>Genome sequence of Babesia caballi.</title>
        <authorList>
            <person name="Yamagishi J."/>
            <person name="Kidaka T."/>
            <person name="Ochi A."/>
        </authorList>
    </citation>
    <scope>NUCLEOTIDE SEQUENCE [LARGE SCALE GENOMIC DNA]</scope>
    <source>
        <strain evidence="10">USDA-D6B2</strain>
    </source>
</reference>
<organism evidence="10 11">
    <name type="scientific">Babesia caballi</name>
    <dbReference type="NCBI Taxonomy" id="5871"/>
    <lineage>
        <taxon>Eukaryota</taxon>
        <taxon>Sar</taxon>
        <taxon>Alveolata</taxon>
        <taxon>Apicomplexa</taxon>
        <taxon>Aconoidasida</taxon>
        <taxon>Piroplasmida</taxon>
        <taxon>Babesiidae</taxon>
        <taxon>Babesia</taxon>
    </lineage>
</organism>
<feature type="domain" description="Palmitoyltransferase DHHC" evidence="9">
    <location>
        <begin position="119"/>
        <end position="241"/>
    </location>
</feature>
<gene>
    <name evidence="10" type="ORF">BcabD6B2_46860</name>
</gene>
<dbReference type="GO" id="GO:0019706">
    <property type="term" value="F:protein-cysteine S-palmitoyltransferase activity"/>
    <property type="evidence" value="ECO:0007669"/>
    <property type="project" value="UniProtKB-EC"/>
</dbReference>
<proteinExistence type="inferred from homology"/>
<protein>
    <recommendedName>
        <fullName evidence="8">Palmitoyltransferase</fullName>
        <ecNumber evidence="8">2.3.1.225</ecNumber>
    </recommendedName>
</protein>
<comment type="similarity">
    <text evidence="7">Belongs to the DHHC palmitoyltransferase family. PFA5 subfamily.</text>
</comment>
<dbReference type="AlphaFoldDB" id="A0AAV4LYG4"/>
<sequence length="279" mass="31919">MKDAPKAAGPFETQLQLLEKQQGMLNYEVYRINCDSHRRGAWLVRDDFDQDLSEPLDPYGQADQDGLAQRLQVCRQEAEILQTEMHALYPQVAAERQASCAFGYPEAVLGTVSGLGVETICLTCNMVKPPRSHHCGLCGVCMIRQDHHCAWLNSCIAKNNQRSFAVFCASTCVVFLHNFYTLYVHFRGAYNRGRFHWFWDSCNVVFGIAVNAVIFAFNGYITLRFVRNMVTDVTYHEYLKKPEHVKKRFQGRVTGAWWDFTGLTFFKALANCGKFWRAG</sequence>
<dbReference type="InterPro" id="IPR001594">
    <property type="entry name" value="Palmitoyltrfase_DHHC"/>
</dbReference>
<keyword evidence="3 8" id="KW-0812">Transmembrane</keyword>
<evidence type="ECO:0000256" key="7">
    <source>
        <dbReference type="ARBA" id="ARBA00038298"/>
    </source>
</evidence>
<feature type="transmembrane region" description="Helical" evidence="8">
    <location>
        <begin position="204"/>
        <end position="223"/>
    </location>
</feature>
<dbReference type="GO" id="GO:0005783">
    <property type="term" value="C:endoplasmic reticulum"/>
    <property type="evidence" value="ECO:0007669"/>
    <property type="project" value="TreeGrafter"/>
</dbReference>
<name>A0AAV4LYG4_BABCB</name>
<dbReference type="EC" id="2.3.1.225" evidence="8"/>
<evidence type="ECO:0000256" key="8">
    <source>
        <dbReference type="RuleBase" id="RU079119"/>
    </source>
</evidence>
<evidence type="ECO:0000313" key="11">
    <source>
        <dbReference type="Proteomes" id="UP001497744"/>
    </source>
</evidence>
<comment type="subcellular location">
    <subcellularLocation>
        <location evidence="1">Membrane</location>
        <topology evidence="1">Multi-pass membrane protein</topology>
    </subcellularLocation>
</comment>
<keyword evidence="6 8" id="KW-0012">Acyltransferase</keyword>
<dbReference type="GeneID" id="94196732"/>
<comment type="caution">
    <text evidence="10">The sequence shown here is derived from an EMBL/GenBank/DDBJ whole genome shotgun (WGS) entry which is preliminary data.</text>
</comment>
<evidence type="ECO:0000256" key="4">
    <source>
        <dbReference type="ARBA" id="ARBA00022989"/>
    </source>
</evidence>
<evidence type="ECO:0000256" key="5">
    <source>
        <dbReference type="ARBA" id="ARBA00023136"/>
    </source>
</evidence>
<evidence type="ECO:0000313" key="10">
    <source>
        <dbReference type="EMBL" id="GIX65251.1"/>
    </source>
</evidence>
<keyword evidence="5 8" id="KW-0472">Membrane</keyword>
<feature type="transmembrane region" description="Helical" evidence="8">
    <location>
        <begin position="164"/>
        <end position="184"/>
    </location>
</feature>
<evidence type="ECO:0000256" key="6">
    <source>
        <dbReference type="ARBA" id="ARBA00023315"/>
    </source>
</evidence>
<evidence type="ECO:0000259" key="9">
    <source>
        <dbReference type="Pfam" id="PF01529"/>
    </source>
</evidence>
<dbReference type="PANTHER" id="PTHR22883">
    <property type="entry name" value="ZINC FINGER DHHC DOMAIN CONTAINING PROTEIN"/>
    <property type="match status" value="1"/>
</dbReference>
<dbReference type="GO" id="GO:0016020">
    <property type="term" value="C:membrane"/>
    <property type="evidence" value="ECO:0007669"/>
    <property type="project" value="UniProtKB-SubCell"/>
</dbReference>
<accession>A0AAV4LYG4</accession>
<dbReference type="PANTHER" id="PTHR22883:SF23">
    <property type="entry name" value="PALMITOYLTRANSFERASE ZDHHC6"/>
    <property type="match status" value="1"/>
</dbReference>